<dbReference type="InterPro" id="IPR003347">
    <property type="entry name" value="JmjC_dom"/>
</dbReference>
<dbReference type="SUPFAM" id="SSF51197">
    <property type="entry name" value="Clavaminate synthase-like"/>
    <property type="match status" value="1"/>
</dbReference>
<organism evidence="2 3">
    <name type="scientific">Symbiodinium pilosum</name>
    <name type="common">Dinoflagellate</name>
    <dbReference type="NCBI Taxonomy" id="2952"/>
    <lineage>
        <taxon>Eukaryota</taxon>
        <taxon>Sar</taxon>
        <taxon>Alveolata</taxon>
        <taxon>Dinophyceae</taxon>
        <taxon>Suessiales</taxon>
        <taxon>Symbiodiniaceae</taxon>
        <taxon>Symbiodinium</taxon>
    </lineage>
</organism>
<evidence type="ECO:0000259" key="1">
    <source>
        <dbReference type="PROSITE" id="PS51184"/>
    </source>
</evidence>
<name>A0A812WPZ1_SYMPI</name>
<dbReference type="InterPro" id="IPR041667">
    <property type="entry name" value="Cupin_8"/>
</dbReference>
<dbReference type="PANTHER" id="PTHR12461">
    <property type="entry name" value="HYPOXIA-INDUCIBLE FACTOR 1 ALPHA INHIBITOR-RELATED"/>
    <property type="match status" value="1"/>
</dbReference>
<proteinExistence type="predicted"/>
<gene>
    <name evidence="2" type="primary">Hif1an</name>
    <name evidence="2" type="ORF">SPIL2461_LOCUS19332</name>
</gene>
<reference evidence="2" key="1">
    <citation type="submission" date="2021-02" db="EMBL/GenBank/DDBJ databases">
        <authorList>
            <person name="Dougan E. K."/>
            <person name="Rhodes N."/>
            <person name="Thang M."/>
            <person name="Chan C."/>
        </authorList>
    </citation>
    <scope>NUCLEOTIDE SEQUENCE</scope>
</reference>
<protein>
    <submittedName>
        <fullName evidence="2">Hif1an protein</fullName>
    </submittedName>
</protein>
<dbReference type="EMBL" id="CAJNIZ010044482">
    <property type="protein sequence ID" value="CAE7690480.1"/>
    <property type="molecule type" value="Genomic_DNA"/>
</dbReference>
<dbReference type="PROSITE" id="PS51184">
    <property type="entry name" value="JMJC"/>
    <property type="match status" value="1"/>
</dbReference>
<evidence type="ECO:0000313" key="2">
    <source>
        <dbReference type="EMBL" id="CAE7690480.1"/>
    </source>
</evidence>
<feature type="non-terminal residue" evidence="2">
    <location>
        <position position="172"/>
    </location>
</feature>
<accession>A0A812WPZ1</accession>
<dbReference type="InterPro" id="IPR014710">
    <property type="entry name" value="RmlC-like_jellyroll"/>
</dbReference>
<dbReference type="AlphaFoldDB" id="A0A812WPZ1"/>
<dbReference type="Proteomes" id="UP000649617">
    <property type="component" value="Unassembled WGS sequence"/>
</dbReference>
<dbReference type="PANTHER" id="PTHR12461:SF105">
    <property type="entry name" value="HYPOXIA-INDUCIBLE FACTOR 1-ALPHA INHIBITOR"/>
    <property type="match status" value="1"/>
</dbReference>
<dbReference type="OrthoDB" id="439605at2759"/>
<comment type="caution">
    <text evidence="2">The sequence shown here is derived from an EMBL/GenBank/DDBJ whole genome shotgun (WGS) entry which is preliminary data.</text>
</comment>
<feature type="non-terminal residue" evidence="2">
    <location>
        <position position="1"/>
    </location>
</feature>
<evidence type="ECO:0000313" key="3">
    <source>
        <dbReference type="Proteomes" id="UP000649617"/>
    </source>
</evidence>
<sequence length="172" mass="19171">VEGEKHFLLFDPRAAEGLYAFPVSHPYDEYAMVDLQNVDTKSFPLARNVLEKRGAVATLRPGEALFIPTHWWHHVQGTAACGSWSISVNFWFAIHKVLMESPHPFPQHLELELARHVELLLSDVGGSASVGVLARDLRKDAENAEPKDMDEAFFAVRLFLLDRLAALLGAGN</sequence>
<keyword evidence="3" id="KW-1185">Reference proteome</keyword>
<feature type="domain" description="JmjC" evidence="1">
    <location>
        <begin position="1"/>
        <end position="109"/>
    </location>
</feature>
<dbReference type="Gene3D" id="2.60.120.10">
    <property type="entry name" value="Jelly Rolls"/>
    <property type="match status" value="1"/>
</dbReference>
<dbReference type="Pfam" id="PF13621">
    <property type="entry name" value="Cupin_8"/>
    <property type="match status" value="1"/>
</dbReference>